<accession>C1F5Q8</accession>
<evidence type="ECO:0000313" key="1">
    <source>
        <dbReference type="EMBL" id="ACO32301.1"/>
    </source>
</evidence>
<dbReference type="KEGG" id="aca:ACP_3241"/>
<evidence type="ECO:0000313" key="2">
    <source>
        <dbReference type="Proteomes" id="UP000002207"/>
    </source>
</evidence>
<name>C1F5Q8_ACIC5</name>
<dbReference type="eggNOG" id="ENOG50301GP">
    <property type="taxonomic scope" value="Bacteria"/>
</dbReference>
<dbReference type="InParanoid" id="C1F5Q8"/>
<gene>
    <name evidence="1" type="ordered locus">ACP_3241</name>
</gene>
<sequence>MSQQLFLKPGLDKLRVAILEQNRPGSVEGLLAHHVLKDNIRFNIDWQVLCNEQWIEQHYRAATLDHVAALGYSMWAFPVYTMAEKLLEGFERIRERDAFKGEHLSLARNSTRLLGIILGAKSLGDDGKETLAWSRTVLEGMQQKGLSKDDPLFPYLYFRAWDIPIPLGVGRDLSLYMLSLQDWFVRHRMTESIPSNQQLESSRQEILFQTATEPRFESAAQAAFIWESVNSTLFQALGAASLSPRNVAEVLNNFEAAMKRWRNDGPNLKSPVKWPIRQEREVQDILWLILRSYFNDVVDEDTLPKLGHSTYRADFGIGSLKLIIEAKFANSKDDFKKIEKEVQEDCIPYLRDLRYEALIVFIYDDSASVQEHDITRRALLEIQGVVDVVIVSRPSQLAINV</sequence>
<dbReference type="OrthoDB" id="3684535at2"/>
<dbReference type="EMBL" id="CP001472">
    <property type="protein sequence ID" value="ACO32301.1"/>
    <property type="molecule type" value="Genomic_DNA"/>
</dbReference>
<dbReference type="RefSeq" id="WP_015898278.1">
    <property type="nucleotide sequence ID" value="NC_012483.1"/>
</dbReference>
<dbReference type="Proteomes" id="UP000002207">
    <property type="component" value="Chromosome"/>
</dbReference>
<reference evidence="1 2" key="1">
    <citation type="journal article" date="2009" name="Appl. Environ. Microbiol.">
        <title>Three genomes from the phylum Acidobacteria provide insight into the lifestyles of these microorganisms in soils.</title>
        <authorList>
            <person name="Ward N.L."/>
            <person name="Challacombe J.F."/>
            <person name="Janssen P.H."/>
            <person name="Henrissat B."/>
            <person name="Coutinho P.M."/>
            <person name="Wu M."/>
            <person name="Xie G."/>
            <person name="Haft D.H."/>
            <person name="Sait M."/>
            <person name="Badger J."/>
            <person name="Barabote R.D."/>
            <person name="Bradley B."/>
            <person name="Brettin T.S."/>
            <person name="Brinkac L.M."/>
            <person name="Bruce D."/>
            <person name="Creasy T."/>
            <person name="Daugherty S.C."/>
            <person name="Davidsen T.M."/>
            <person name="DeBoy R.T."/>
            <person name="Detter J.C."/>
            <person name="Dodson R.J."/>
            <person name="Durkin A.S."/>
            <person name="Ganapathy A."/>
            <person name="Gwinn-Giglio M."/>
            <person name="Han C.S."/>
            <person name="Khouri H."/>
            <person name="Kiss H."/>
            <person name="Kothari S.P."/>
            <person name="Madupu R."/>
            <person name="Nelson K.E."/>
            <person name="Nelson W.C."/>
            <person name="Paulsen I."/>
            <person name="Penn K."/>
            <person name="Ren Q."/>
            <person name="Rosovitz M.J."/>
            <person name="Selengut J.D."/>
            <person name="Shrivastava S."/>
            <person name="Sullivan S.A."/>
            <person name="Tapia R."/>
            <person name="Thompson L.S."/>
            <person name="Watkins K.L."/>
            <person name="Yang Q."/>
            <person name="Yu C."/>
            <person name="Zafar N."/>
            <person name="Zhou L."/>
            <person name="Kuske C.R."/>
        </authorList>
    </citation>
    <scope>NUCLEOTIDE SEQUENCE [LARGE SCALE GENOMIC DNA]</scope>
    <source>
        <strain evidence="2">ATCC 51196 / DSM 11244 / BCRC 80197 / JCM 7670 / NBRC 15755 / NCIMB 13165 / 161</strain>
    </source>
</reference>
<protein>
    <submittedName>
        <fullName evidence="1">Uncharacterized protein</fullName>
    </submittedName>
</protein>
<proteinExistence type="predicted"/>
<keyword evidence="2" id="KW-1185">Reference proteome</keyword>
<dbReference type="HOGENOM" id="CLU_626867_0_0_0"/>
<dbReference type="AlphaFoldDB" id="C1F5Q8"/>
<dbReference type="Pfam" id="PF18742">
    <property type="entry name" value="DpnII-MboI"/>
    <property type="match status" value="1"/>
</dbReference>
<organism evidence="1 2">
    <name type="scientific">Acidobacterium capsulatum (strain ATCC 51196 / DSM 11244 / BCRC 80197 / JCM 7670 / NBRC 15755 / NCIMB 13165 / 161)</name>
    <dbReference type="NCBI Taxonomy" id="240015"/>
    <lineage>
        <taxon>Bacteria</taxon>
        <taxon>Pseudomonadati</taxon>
        <taxon>Acidobacteriota</taxon>
        <taxon>Terriglobia</taxon>
        <taxon>Terriglobales</taxon>
        <taxon>Acidobacteriaceae</taxon>
        <taxon>Acidobacterium</taxon>
    </lineage>
</organism>
<dbReference type="STRING" id="240015.ACP_3241"/>